<feature type="transmembrane region" description="Helical" evidence="7">
    <location>
        <begin position="270"/>
        <end position="296"/>
    </location>
</feature>
<evidence type="ECO:0000256" key="6">
    <source>
        <dbReference type="ARBA" id="ARBA00023136"/>
    </source>
</evidence>
<reference evidence="10" key="1">
    <citation type="journal article" date="2014" name="Int. J. Syst. Evol. Microbiol.">
        <title>Complete genome sequence of Corynebacterium casei LMG S-19264T (=DSM 44701T), isolated from a smear-ripened cheese.</title>
        <authorList>
            <consortium name="US DOE Joint Genome Institute (JGI-PGF)"/>
            <person name="Walter F."/>
            <person name="Albersmeier A."/>
            <person name="Kalinowski J."/>
            <person name="Ruckert C."/>
        </authorList>
    </citation>
    <scope>NUCLEOTIDE SEQUENCE</scope>
    <source>
        <strain evidence="10">CGMCC 1.12785</strain>
    </source>
</reference>
<feature type="compositionally biased region" description="Basic and acidic residues" evidence="8">
    <location>
        <begin position="1"/>
        <end position="16"/>
    </location>
</feature>
<dbReference type="AlphaFoldDB" id="A0A8J2XJM8"/>
<dbReference type="PANTHER" id="PTHR43386:SF1">
    <property type="entry name" value="D,D-DIPEPTIDE TRANSPORT SYSTEM PERMEASE PROTEIN DDPC-RELATED"/>
    <property type="match status" value="1"/>
</dbReference>
<keyword evidence="11" id="KW-1185">Reference proteome</keyword>
<dbReference type="GO" id="GO:0055085">
    <property type="term" value="P:transmembrane transport"/>
    <property type="evidence" value="ECO:0007669"/>
    <property type="project" value="InterPro"/>
</dbReference>
<feature type="region of interest" description="Disordered" evidence="8">
    <location>
        <begin position="303"/>
        <end position="342"/>
    </location>
</feature>
<dbReference type="Gene3D" id="1.10.3720.10">
    <property type="entry name" value="MetI-like"/>
    <property type="match status" value="1"/>
</dbReference>
<evidence type="ECO:0000256" key="1">
    <source>
        <dbReference type="ARBA" id="ARBA00004651"/>
    </source>
</evidence>
<feature type="domain" description="ABC transmembrane type-1" evidence="9">
    <location>
        <begin position="108"/>
        <end position="296"/>
    </location>
</feature>
<feature type="transmembrane region" description="Helical" evidence="7">
    <location>
        <begin position="47"/>
        <end position="68"/>
    </location>
</feature>
<keyword evidence="4 7" id="KW-0812">Transmembrane</keyword>
<evidence type="ECO:0000256" key="5">
    <source>
        <dbReference type="ARBA" id="ARBA00022989"/>
    </source>
</evidence>
<evidence type="ECO:0000256" key="2">
    <source>
        <dbReference type="ARBA" id="ARBA00022448"/>
    </source>
</evidence>
<protein>
    <submittedName>
        <fullName evidence="10">Peptide ABC transporter permease</fullName>
    </submittedName>
</protein>
<feature type="region of interest" description="Disordered" evidence="8">
    <location>
        <begin position="1"/>
        <end position="20"/>
    </location>
</feature>
<dbReference type="PROSITE" id="PS50928">
    <property type="entry name" value="ABC_TM1"/>
    <property type="match status" value="1"/>
</dbReference>
<evidence type="ECO:0000313" key="10">
    <source>
        <dbReference type="EMBL" id="GGA06404.1"/>
    </source>
</evidence>
<reference evidence="10" key="2">
    <citation type="submission" date="2020-09" db="EMBL/GenBank/DDBJ databases">
        <authorList>
            <person name="Sun Q."/>
            <person name="Zhou Y."/>
        </authorList>
    </citation>
    <scope>NUCLEOTIDE SEQUENCE</scope>
    <source>
        <strain evidence="10">CGMCC 1.12785</strain>
    </source>
</reference>
<gene>
    <name evidence="10" type="ORF">GCM10011333_06710</name>
</gene>
<evidence type="ECO:0000313" key="11">
    <source>
        <dbReference type="Proteomes" id="UP000616114"/>
    </source>
</evidence>
<organism evidence="10 11">
    <name type="scientific">Sediminivirga luteola</name>
    <dbReference type="NCBI Taxonomy" id="1774748"/>
    <lineage>
        <taxon>Bacteria</taxon>
        <taxon>Bacillati</taxon>
        <taxon>Actinomycetota</taxon>
        <taxon>Actinomycetes</taxon>
        <taxon>Micrococcales</taxon>
        <taxon>Brevibacteriaceae</taxon>
        <taxon>Sediminivirga</taxon>
    </lineage>
</organism>
<evidence type="ECO:0000256" key="3">
    <source>
        <dbReference type="ARBA" id="ARBA00022475"/>
    </source>
</evidence>
<feature type="transmembrane region" description="Helical" evidence="7">
    <location>
        <begin position="112"/>
        <end position="136"/>
    </location>
</feature>
<evidence type="ECO:0000256" key="8">
    <source>
        <dbReference type="SAM" id="MobiDB-lite"/>
    </source>
</evidence>
<name>A0A8J2XJM8_9MICO</name>
<keyword evidence="5 7" id="KW-1133">Transmembrane helix</keyword>
<dbReference type="InterPro" id="IPR050366">
    <property type="entry name" value="BP-dependent_transpt_permease"/>
</dbReference>
<comment type="caution">
    <text evidence="10">The sequence shown here is derived from an EMBL/GenBank/DDBJ whole genome shotgun (WGS) entry which is preliminary data.</text>
</comment>
<feature type="transmembrane region" description="Helical" evidence="7">
    <location>
        <begin position="148"/>
        <end position="167"/>
    </location>
</feature>
<evidence type="ECO:0000256" key="4">
    <source>
        <dbReference type="ARBA" id="ARBA00022692"/>
    </source>
</evidence>
<dbReference type="InterPro" id="IPR035906">
    <property type="entry name" value="MetI-like_sf"/>
</dbReference>
<dbReference type="EMBL" id="BMFY01000002">
    <property type="protein sequence ID" value="GGA06404.1"/>
    <property type="molecule type" value="Genomic_DNA"/>
</dbReference>
<evidence type="ECO:0000259" key="9">
    <source>
        <dbReference type="PROSITE" id="PS50928"/>
    </source>
</evidence>
<dbReference type="SUPFAM" id="SSF161098">
    <property type="entry name" value="MetI-like"/>
    <property type="match status" value="1"/>
</dbReference>
<dbReference type="InterPro" id="IPR000515">
    <property type="entry name" value="MetI-like"/>
</dbReference>
<dbReference type="Pfam" id="PF00528">
    <property type="entry name" value="BPD_transp_1"/>
    <property type="match status" value="1"/>
</dbReference>
<dbReference type="PANTHER" id="PTHR43386">
    <property type="entry name" value="OLIGOPEPTIDE TRANSPORT SYSTEM PERMEASE PROTEIN APPC"/>
    <property type="match status" value="1"/>
</dbReference>
<dbReference type="Pfam" id="PF12911">
    <property type="entry name" value="OppC_N"/>
    <property type="match status" value="1"/>
</dbReference>
<dbReference type="CDD" id="cd06261">
    <property type="entry name" value="TM_PBP2"/>
    <property type="match status" value="1"/>
</dbReference>
<comment type="subcellular location">
    <subcellularLocation>
        <location evidence="1 7">Cell membrane</location>
        <topology evidence="1 7">Multi-pass membrane protein</topology>
    </subcellularLocation>
</comment>
<feature type="compositionally biased region" description="Basic and acidic residues" evidence="8">
    <location>
        <begin position="303"/>
        <end position="314"/>
    </location>
</feature>
<keyword evidence="6 7" id="KW-0472">Membrane</keyword>
<accession>A0A8J2XJM8</accession>
<dbReference type="InterPro" id="IPR025966">
    <property type="entry name" value="OppC_N"/>
</dbReference>
<proteinExistence type="inferred from homology"/>
<keyword evidence="2 7" id="KW-0813">Transport</keyword>
<keyword evidence="3" id="KW-1003">Cell membrane</keyword>
<dbReference type="Proteomes" id="UP000616114">
    <property type="component" value="Unassembled WGS sequence"/>
</dbReference>
<evidence type="ECO:0000256" key="7">
    <source>
        <dbReference type="RuleBase" id="RU363032"/>
    </source>
</evidence>
<comment type="similarity">
    <text evidence="7">Belongs to the binding-protein-dependent transport system permease family.</text>
</comment>
<sequence>MHEEPPQVHDSGRPPAREGTAIMAPGAAESLPARRSIWSRARHNSPFMFGAVLFLIVALIATLVPFILQLDPYAVDTSRRLSGIGEEGYLLGSDDFGRDLLARLLVGAQTSLIVGASVAVLRGVLGTVIGICASYFRVLDHILMRVCDGLMAIPAILLAIALAAALGPSVPNLILALTVVFTPNVARLVRSRALAVLSETFVEASRVQGAPPLHIILRHVLPNTLSVLTVQVTFIFADSIITEAALSFLGAGVPTPEPSWGNILNDGRGVILQFPLMTVAASLSLVVTVLALNLLGDGLRDLVDPRSSGDDTRRGMVSRLFGRAPRTARRPRPAATEESTEP</sequence>
<dbReference type="GO" id="GO:0005886">
    <property type="term" value="C:plasma membrane"/>
    <property type="evidence" value="ECO:0007669"/>
    <property type="project" value="UniProtKB-SubCell"/>
</dbReference>